<feature type="transmembrane region" description="Helical" evidence="2">
    <location>
        <begin position="85"/>
        <end position="105"/>
    </location>
</feature>
<keyword evidence="2" id="KW-1133">Transmembrane helix</keyword>
<proteinExistence type="predicted"/>
<keyword evidence="2" id="KW-0812">Transmembrane</keyword>
<evidence type="ECO:0000313" key="3">
    <source>
        <dbReference type="EMBL" id="CDR36146.1"/>
    </source>
</evidence>
<dbReference type="OrthoDB" id="10340721at2759"/>
<dbReference type="EMBL" id="LK052936">
    <property type="protein sequence ID" value="CDR36146.1"/>
    <property type="molecule type" value="Genomic_DNA"/>
</dbReference>
<gene>
    <name evidence="3" type="ORF">RHTO0S_01e15280g</name>
</gene>
<feature type="region of interest" description="Disordered" evidence="1">
    <location>
        <begin position="115"/>
        <end position="134"/>
    </location>
</feature>
<sequence>MSGQSSFNRAKFATQSWQVISTLVSLTPLAPIPCAIYGGRWLAIIDLLLVVIAIMGIRSSYIDFNVANASLNSIKASLANMNTQFWVSVTVPYCLFVGFAVWIIWDRKRWSRNMSGGGGGGGMGGPSGGVDDQSMMELGSSRQRSFARSDRAALLGNEERSVGKEEDAWEREVEKRRKMAARRMRKAAQRV</sequence>
<organism evidence="3">
    <name type="scientific">Rhodotorula toruloides</name>
    <name type="common">Yeast</name>
    <name type="synonym">Rhodosporidium toruloides</name>
    <dbReference type="NCBI Taxonomy" id="5286"/>
    <lineage>
        <taxon>Eukaryota</taxon>
        <taxon>Fungi</taxon>
        <taxon>Dikarya</taxon>
        <taxon>Basidiomycota</taxon>
        <taxon>Pucciniomycotina</taxon>
        <taxon>Microbotryomycetes</taxon>
        <taxon>Sporidiobolales</taxon>
        <taxon>Sporidiobolaceae</taxon>
        <taxon>Rhodotorula</taxon>
    </lineage>
</organism>
<reference evidence="3" key="1">
    <citation type="journal article" date="2014" name="Genome Announc.">
        <title>Draft genome sequence of Rhodosporidium toruloides CECT1137, an oleaginous yeast of biotechnological interest.</title>
        <authorList>
            <person name="Morin N."/>
            <person name="Calcas X."/>
            <person name="Devillers H."/>
            <person name="Durrens P."/>
            <person name="Sherman D.J."/>
            <person name="Nicaud J.-M."/>
            <person name="Neuveglise C."/>
        </authorList>
    </citation>
    <scope>NUCLEOTIDE SEQUENCE</scope>
    <source>
        <strain evidence="3">CECT1137</strain>
    </source>
</reference>
<feature type="compositionally biased region" description="Gly residues" evidence="1">
    <location>
        <begin position="115"/>
        <end position="128"/>
    </location>
</feature>
<accession>A0A061ALD5</accession>
<protein>
    <submittedName>
        <fullName evidence="3">RHTO0S01e15280g1_1</fullName>
    </submittedName>
</protein>
<feature type="transmembrane region" description="Helical" evidence="2">
    <location>
        <begin position="41"/>
        <end position="61"/>
    </location>
</feature>
<keyword evidence="2" id="KW-0472">Membrane</keyword>
<name>A0A061ALD5_RHOTO</name>
<evidence type="ECO:0000256" key="2">
    <source>
        <dbReference type="SAM" id="Phobius"/>
    </source>
</evidence>
<dbReference type="AlphaFoldDB" id="A0A061ALD5"/>
<evidence type="ECO:0000256" key="1">
    <source>
        <dbReference type="SAM" id="MobiDB-lite"/>
    </source>
</evidence>